<name>A0ABP7IIY5_9ACTN</name>
<accession>A0ABP7IIY5</accession>
<sequence length="508" mass="56328">MSDAEQLMTAELMTGEEYLESLRDGRAVYVDGERVADVTRHPAFRNSALSVSRLYDALHADDTRELLTARDEFGTLTHRFFKPSRSPADLLAAREAIAAWSRMGYGFLGRTPDYKAAFMSGLAVNAGYYGDFAPNALAWYREFTAKGLYLNHVIINPPTDRKQAVHDMRDVFVHVERETDAGIVVSGAKMLATGSAITNASFVAPVASAALTPGHGEDFAVVFFARMDNPGVKLVCRTPYAARAGLPFDAPLSSRFDENDAVLILDRAFIPWQDVLVHRDIERATGFYARSGFANLYNFQSGTRLAVKLELMAGLLSRATRSNGTDTFRGVQAAVGELVTMRHLVWALTTAMATDPEPGTDGIALPRLEYASAMRMYNAQIWDRVHELFETVLGGSPLVVPSTARDLEHPELRPLVDRFYRGSDTSAHDRIKLFKLVWDAIGSEFGGRHELYERNYSGNGEQVRLDALKWATARGAVTAYEEFVQECMDDYDLDGWTRGPWDSAPAKP</sequence>
<dbReference type="InterPro" id="IPR046373">
    <property type="entry name" value="Acyl-CoA_Oxase/DH_mid-dom_sf"/>
</dbReference>
<evidence type="ECO:0000256" key="2">
    <source>
        <dbReference type="ARBA" id="ARBA00022827"/>
    </source>
</evidence>
<dbReference type="Proteomes" id="UP001501009">
    <property type="component" value="Unassembled WGS sequence"/>
</dbReference>
<keyword evidence="1" id="KW-0285">Flavoprotein</keyword>
<dbReference type="SUPFAM" id="SSF47203">
    <property type="entry name" value="Acyl-CoA dehydrogenase C-terminal domain-like"/>
    <property type="match status" value="1"/>
</dbReference>
<dbReference type="InterPro" id="IPR024677">
    <property type="entry name" value="HpaB/PvcC"/>
</dbReference>
<dbReference type="Gene3D" id="2.40.110.10">
    <property type="entry name" value="Butyryl-CoA Dehydrogenase, subunit A, domain 2"/>
    <property type="match status" value="1"/>
</dbReference>
<comment type="caution">
    <text evidence="6">The sequence shown here is derived from an EMBL/GenBank/DDBJ whole genome shotgun (WGS) entry which is preliminary data.</text>
</comment>
<evidence type="ECO:0000313" key="6">
    <source>
        <dbReference type="EMBL" id="GAA3819376.1"/>
    </source>
</evidence>
<keyword evidence="3" id="KW-0560">Oxidoreductase</keyword>
<dbReference type="PANTHER" id="PTHR36117">
    <property type="entry name" value="4-HYDROXYPHENYLACETATE 3-MONOOXYGENASE-RELATED"/>
    <property type="match status" value="1"/>
</dbReference>
<dbReference type="InterPro" id="IPR024674">
    <property type="entry name" value="HpaB/PvcC/4-BUDH_N"/>
</dbReference>
<dbReference type="InterPro" id="IPR024719">
    <property type="entry name" value="HpaB/PvcC/4-BUDH_C"/>
</dbReference>
<dbReference type="PIRSF" id="PIRSF500125">
    <property type="entry name" value="4_HPA_large"/>
    <property type="match status" value="1"/>
</dbReference>
<dbReference type="PANTHER" id="PTHR36117:SF3">
    <property type="entry name" value="4-HYDROXYPHENYLACETATE 3-MONOOXYGENASE-RELATED"/>
    <property type="match status" value="1"/>
</dbReference>
<dbReference type="InterPro" id="IPR004925">
    <property type="entry name" value="HpaB/PvcC/4-BUDH"/>
</dbReference>
<dbReference type="PIRSF" id="PIRSF000331">
    <property type="entry name" value="HpaA_HpaB"/>
    <property type="match status" value="1"/>
</dbReference>
<dbReference type="SUPFAM" id="SSF56645">
    <property type="entry name" value="Acyl-CoA dehydrogenase NM domain-like"/>
    <property type="match status" value="1"/>
</dbReference>
<dbReference type="Gene3D" id="1.10.3140.10">
    <property type="entry name" value="4-hydroxybutyryl-coa dehydratase, domain 1"/>
    <property type="match status" value="1"/>
</dbReference>
<dbReference type="RefSeq" id="WP_275776676.1">
    <property type="nucleotide sequence ID" value="NZ_BAABDE010000023.1"/>
</dbReference>
<organism evidence="6 7">
    <name type="scientific">Streptomyces coacervatus</name>
    <dbReference type="NCBI Taxonomy" id="647381"/>
    <lineage>
        <taxon>Bacteria</taxon>
        <taxon>Bacillati</taxon>
        <taxon>Actinomycetota</taxon>
        <taxon>Actinomycetes</taxon>
        <taxon>Kitasatosporales</taxon>
        <taxon>Streptomycetaceae</taxon>
        <taxon>Streptomyces</taxon>
    </lineage>
</organism>
<protein>
    <submittedName>
        <fullName evidence="6">Paerucumarin biosynthesis protein PvcC</fullName>
    </submittedName>
</protein>
<dbReference type="Pfam" id="PF03241">
    <property type="entry name" value="HpaB"/>
    <property type="match status" value="1"/>
</dbReference>
<feature type="domain" description="HpaB/PvcC/4-BUDH C-terminal" evidence="4">
    <location>
        <begin position="285"/>
        <end position="484"/>
    </location>
</feature>
<dbReference type="InterPro" id="IPR036250">
    <property type="entry name" value="AcylCo_DH-like_C"/>
</dbReference>
<feature type="domain" description="HpaB/PvcC/4-BUDH N-terminal" evidence="5">
    <location>
        <begin position="14"/>
        <end position="277"/>
    </location>
</feature>
<evidence type="ECO:0000256" key="3">
    <source>
        <dbReference type="ARBA" id="ARBA00023002"/>
    </source>
</evidence>
<reference evidence="7" key="1">
    <citation type="journal article" date="2019" name="Int. J. Syst. Evol. Microbiol.">
        <title>The Global Catalogue of Microorganisms (GCM) 10K type strain sequencing project: providing services to taxonomists for standard genome sequencing and annotation.</title>
        <authorList>
            <consortium name="The Broad Institute Genomics Platform"/>
            <consortium name="The Broad Institute Genome Sequencing Center for Infectious Disease"/>
            <person name="Wu L."/>
            <person name="Ma J."/>
        </authorList>
    </citation>
    <scope>NUCLEOTIDE SEQUENCE [LARGE SCALE GENOMIC DNA]</scope>
    <source>
        <strain evidence="7">JCM 17138</strain>
    </source>
</reference>
<gene>
    <name evidence="6" type="primary">pvcC</name>
    <name evidence="6" type="ORF">GCM10022403_061030</name>
</gene>
<keyword evidence="7" id="KW-1185">Reference proteome</keyword>
<evidence type="ECO:0000259" key="5">
    <source>
        <dbReference type="Pfam" id="PF11794"/>
    </source>
</evidence>
<evidence type="ECO:0000259" key="4">
    <source>
        <dbReference type="Pfam" id="PF03241"/>
    </source>
</evidence>
<evidence type="ECO:0000256" key="1">
    <source>
        <dbReference type="ARBA" id="ARBA00022630"/>
    </source>
</evidence>
<dbReference type="InterPro" id="IPR009100">
    <property type="entry name" value="AcylCoA_DH/oxidase_NM_dom_sf"/>
</dbReference>
<keyword evidence="2" id="KW-0274">FAD</keyword>
<proteinExistence type="predicted"/>
<dbReference type="Gene3D" id="1.20.140.10">
    <property type="entry name" value="Butyryl-CoA Dehydrogenase, subunit A, domain 3"/>
    <property type="match status" value="1"/>
</dbReference>
<dbReference type="EMBL" id="BAABDE010000023">
    <property type="protein sequence ID" value="GAA3819376.1"/>
    <property type="molecule type" value="Genomic_DNA"/>
</dbReference>
<dbReference type="Pfam" id="PF11794">
    <property type="entry name" value="HpaB_N"/>
    <property type="match status" value="1"/>
</dbReference>
<evidence type="ECO:0000313" key="7">
    <source>
        <dbReference type="Proteomes" id="UP001501009"/>
    </source>
</evidence>